<organism evidence="2 3">
    <name type="scientific">Paraburkholderia phytofirmans OLGA172</name>
    <dbReference type="NCBI Taxonomy" id="1417228"/>
    <lineage>
        <taxon>Bacteria</taxon>
        <taxon>Pseudomonadati</taxon>
        <taxon>Pseudomonadota</taxon>
        <taxon>Betaproteobacteria</taxon>
        <taxon>Burkholderiales</taxon>
        <taxon>Burkholderiaceae</taxon>
        <taxon>Paraburkholderia</taxon>
    </lineage>
</organism>
<dbReference type="EMBL" id="CP014581">
    <property type="protein sequence ID" value="ANB77977.1"/>
    <property type="molecule type" value="Genomic_DNA"/>
</dbReference>
<evidence type="ECO:0000313" key="3">
    <source>
        <dbReference type="Proteomes" id="UP000076852"/>
    </source>
</evidence>
<evidence type="ECO:0000256" key="1">
    <source>
        <dbReference type="SAM" id="MobiDB-lite"/>
    </source>
</evidence>
<dbReference type="OrthoDB" id="9155716at2"/>
<dbReference type="KEGG" id="buz:AYM40_37065"/>
<protein>
    <submittedName>
        <fullName evidence="2">Uncharacterized protein</fullName>
    </submittedName>
</protein>
<dbReference type="Proteomes" id="UP000076852">
    <property type="component" value="Plasmid pOLGA2"/>
</dbReference>
<accession>A0A167WPB8</accession>
<feature type="region of interest" description="Disordered" evidence="1">
    <location>
        <begin position="86"/>
        <end position="114"/>
    </location>
</feature>
<feature type="compositionally biased region" description="Basic and acidic residues" evidence="1">
    <location>
        <begin position="96"/>
        <end position="107"/>
    </location>
</feature>
<dbReference type="RefSeq" id="WP_063501148.1">
    <property type="nucleotide sequence ID" value="NZ_CP014581.1"/>
</dbReference>
<evidence type="ECO:0000313" key="2">
    <source>
        <dbReference type="EMBL" id="ANB77977.1"/>
    </source>
</evidence>
<name>A0A167WPB8_9BURK</name>
<geneLocation type="plasmid" evidence="3">
    <name>polga2</name>
</geneLocation>
<keyword evidence="2" id="KW-0614">Plasmid</keyword>
<keyword evidence="3" id="KW-1185">Reference proteome</keyword>
<reference evidence="2 3" key="1">
    <citation type="journal article" date="2016" name="Gene">
        <title>PacBio SMRT assembly of a complex multi-replicon genome reveals chlorocatechol degradative operon in a region of genome plasticity.</title>
        <authorList>
            <person name="Ricker N."/>
            <person name="Shen S.Y."/>
            <person name="Goordial J."/>
            <person name="Jin S."/>
            <person name="Fulthorpe R.R."/>
        </authorList>
    </citation>
    <scope>NUCLEOTIDE SEQUENCE [LARGE SCALE GENOMIC DNA]</scope>
    <source>
        <strain evidence="2 3">OLGA172</strain>
        <plasmid evidence="3">polga2</plasmid>
    </source>
</reference>
<proteinExistence type="predicted"/>
<gene>
    <name evidence="2" type="ORF">AYM40_37065</name>
</gene>
<dbReference type="AlphaFoldDB" id="A0A167WPB8"/>
<sequence length="123" mass="14050">MPYQQIFVSPELFAEHNGVKVYRRYLDDDVDQGPMEYWFTTSYAKGEGSGFNFDVRELIEGLPVETDEDKRRIIVGALDRGFIKIADDNSGPQLEGRSEDADTEDKPLAPFPTPDLFNHFPVF</sequence>